<gene>
    <name evidence="4" type="ORF">BDV26DRAFT_254769</name>
</gene>
<feature type="transmembrane region" description="Helical" evidence="2">
    <location>
        <begin position="35"/>
        <end position="52"/>
    </location>
</feature>
<evidence type="ECO:0000256" key="2">
    <source>
        <dbReference type="SAM" id="Phobius"/>
    </source>
</evidence>
<dbReference type="InterPro" id="IPR020846">
    <property type="entry name" value="MFS_dom"/>
</dbReference>
<keyword evidence="2" id="KW-0472">Membrane</keyword>
<keyword evidence="2" id="KW-0812">Transmembrane</keyword>
<dbReference type="Proteomes" id="UP000326198">
    <property type="component" value="Unassembled WGS sequence"/>
</dbReference>
<evidence type="ECO:0000313" key="4">
    <source>
        <dbReference type="EMBL" id="KAE8381864.1"/>
    </source>
</evidence>
<sequence>MIRRWGYQRTALVGAVLMGLGEFLASWVTEYVGALFVMHGIIFGIGGGMTILV</sequence>
<protein>
    <recommendedName>
        <fullName evidence="3">Major facilitator superfamily (MFS) profile domain-containing protein</fullName>
    </recommendedName>
</protein>
<accession>A0A5N7BJ98</accession>
<comment type="subcellular location">
    <subcellularLocation>
        <location evidence="1">Membrane</location>
        <topology evidence="1">Multi-pass membrane protein</topology>
    </subcellularLocation>
</comment>
<organism evidence="4 5">
    <name type="scientific">Aspergillus bertholletiae</name>
    <dbReference type="NCBI Taxonomy" id="1226010"/>
    <lineage>
        <taxon>Eukaryota</taxon>
        <taxon>Fungi</taxon>
        <taxon>Dikarya</taxon>
        <taxon>Ascomycota</taxon>
        <taxon>Pezizomycotina</taxon>
        <taxon>Eurotiomycetes</taxon>
        <taxon>Eurotiomycetidae</taxon>
        <taxon>Eurotiales</taxon>
        <taxon>Aspergillaceae</taxon>
        <taxon>Aspergillus</taxon>
        <taxon>Aspergillus subgen. Circumdati</taxon>
    </lineage>
</organism>
<proteinExistence type="predicted"/>
<keyword evidence="5" id="KW-1185">Reference proteome</keyword>
<evidence type="ECO:0000259" key="3">
    <source>
        <dbReference type="PROSITE" id="PS50850"/>
    </source>
</evidence>
<dbReference type="OrthoDB" id="6499973at2759"/>
<reference evidence="4 5" key="1">
    <citation type="submission" date="2019-04" db="EMBL/GenBank/DDBJ databases">
        <title>Friends and foes A comparative genomics studyof 23 Aspergillus species from section Flavi.</title>
        <authorList>
            <consortium name="DOE Joint Genome Institute"/>
            <person name="Kjaerbolling I."/>
            <person name="Vesth T."/>
            <person name="Frisvad J.C."/>
            <person name="Nybo J.L."/>
            <person name="Theobald S."/>
            <person name="Kildgaard S."/>
            <person name="Isbrandt T."/>
            <person name="Kuo A."/>
            <person name="Sato A."/>
            <person name="Lyhne E.K."/>
            <person name="Kogle M.E."/>
            <person name="Wiebenga A."/>
            <person name="Kun R.S."/>
            <person name="Lubbers R.J."/>
            <person name="Makela M.R."/>
            <person name="Barry K."/>
            <person name="Chovatia M."/>
            <person name="Clum A."/>
            <person name="Daum C."/>
            <person name="Haridas S."/>
            <person name="He G."/>
            <person name="LaButti K."/>
            <person name="Lipzen A."/>
            <person name="Mondo S."/>
            <person name="Riley R."/>
            <person name="Salamov A."/>
            <person name="Simmons B.A."/>
            <person name="Magnuson J.K."/>
            <person name="Henrissat B."/>
            <person name="Mortensen U.H."/>
            <person name="Larsen T.O."/>
            <person name="Devries R.P."/>
            <person name="Grigoriev I.V."/>
            <person name="Machida M."/>
            <person name="Baker S.E."/>
            <person name="Andersen M.R."/>
        </authorList>
    </citation>
    <scope>NUCLEOTIDE SEQUENCE [LARGE SCALE GENOMIC DNA]</scope>
    <source>
        <strain evidence="4 5">IBT 29228</strain>
    </source>
</reference>
<dbReference type="GO" id="GO:0016020">
    <property type="term" value="C:membrane"/>
    <property type="evidence" value="ECO:0007669"/>
    <property type="project" value="UniProtKB-SubCell"/>
</dbReference>
<dbReference type="AlphaFoldDB" id="A0A5N7BJ98"/>
<feature type="domain" description="Major facilitator superfamily (MFS) profile" evidence="3">
    <location>
        <begin position="1"/>
        <end position="53"/>
    </location>
</feature>
<name>A0A5N7BJ98_9EURO</name>
<keyword evidence="2" id="KW-1133">Transmembrane helix</keyword>
<evidence type="ECO:0000256" key="1">
    <source>
        <dbReference type="ARBA" id="ARBA00004141"/>
    </source>
</evidence>
<dbReference type="EMBL" id="ML736167">
    <property type="protein sequence ID" value="KAE8381864.1"/>
    <property type="molecule type" value="Genomic_DNA"/>
</dbReference>
<dbReference type="GO" id="GO:0022857">
    <property type="term" value="F:transmembrane transporter activity"/>
    <property type="evidence" value="ECO:0007669"/>
    <property type="project" value="InterPro"/>
</dbReference>
<evidence type="ECO:0000313" key="5">
    <source>
        <dbReference type="Proteomes" id="UP000326198"/>
    </source>
</evidence>
<dbReference type="PROSITE" id="PS50850">
    <property type="entry name" value="MFS"/>
    <property type="match status" value="1"/>
</dbReference>